<dbReference type="InterPro" id="IPR002201">
    <property type="entry name" value="Glyco_trans_9"/>
</dbReference>
<dbReference type="InterPro" id="IPR051199">
    <property type="entry name" value="LPS_LOS_Heptosyltrfase"/>
</dbReference>
<dbReference type="PANTHER" id="PTHR30160">
    <property type="entry name" value="TETRAACYLDISACCHARIDE 4'-KINASE-RELATED"/>
    <property type="match status" value="1"/>
</dbReference>
<accession>A0A367GML9</accession>
<dbReference type="GO" id="GO:0005829">
    <property type="term" value="C:cytosol"/>
    <property type="evidence" value="ECO:0007669"/>
    <property type="project" value="TreeGrafter"/>
</dbReference>
<proteinExistence type="predicted"/>
<dbReference type="PANTHER" id="PTHR30160:SF15">
    <property type="entry name" value="GLYCOSYLTRANSFERASE HI_0523-RELATED"/>
    <property type="match status" value="1"/>
</dbReference>
<dbReference type="CDD" id="cd03789">
    <property type="entry name" value="GT9_LPS_heptosyltransferase"/>
    <property type="match status" value="1"/>
</dbReference>
<evidence type="ECO:0000313" key="3">
    <source>
        <dbReference type="EMBL" id="RCH54560.1"/>
    </source>
</evidence>
<keyword evidence="4" id="KW-1185">Reference proteome</keyword>
<evidence type="ECO:0000313" key="4">
    <source>
        <dbReference type="Proteomes" id="UP000253209"/>
    </source>
</evidence>
<dbReference type="Gene3D" id="3.40.50.2000">
    <property type="entry name" value="Glycogen Phosphorylase B"/>
    <property type="match status" value="2"/>
</dbReference>
<gene>
    <name evidence="3" type="ORF">DJ568_12120</name>
</gene>
<evidence type="ECO:0000256" key="2">
    <source>
        <dbReference type="ARBA" id="ARBA00022679"/>
    </source>
</evidence>
<name>A0A367GML9_9SPHI</name>
<evidence type="ECO:0000256" key="1">
    <source>
        <dbReference type="ARBA" id="ARBA00022676"/>
    </source>
</evidence>
<organism evidence="3 4">
    <name type="scientific">Mucilaginibacter hurinus</name>
    <dbReference type="NCBI Taxonomy" id="2201324"/>
    <lineage>
        <taxon>Bacteria</taxon>
        <taxon>Pseudomonadati</taxon>
        <taxon>Bacteroidota</taxon>
        <taxon>Sphingobacteriia</taxon>
        <taxon>Sphingobacteriales</taxon>
        <taxon>Sphingobacteriaceae</taxon>
        <taxon>Mucilaginibacter</taxon>
    </lineage>
</organism>
<dbReference type="SUPFAM" id="SSF53756">
    <property type="entry name" value="UDP-Glycosyltransferase/glycogen phosphorylase"/>
    <property type="match status" value="1"/>
</dbReference>
<dbReference type="GO" id="GO:0008713">
    <property type="term" value="F:ADP-heptose-lipopolysaccharide heptosyltransferase activity"/>
    <property type="evidence" value="ECO:0007669"/>
    <property type="project" value="TreeGrafter"/>
</dbReference>
<dbReference type="Proteomes" id="UP000253209">
    <property type="component" value="Unassembled WGS sequence"/>
</dbReference>
<dbReference type="AlphaFoldDB" id="A0A367GML9"/>
<dbReference type="EMBL" id="QGDC01000006">
    <property type="protein sequence ID" value="RCH54560.1"/>
    <property type="molecule type" value="Genomic_DNA"/>
</dbReference>
<protein>
    <submittedName>
        <fullName evidence="3">Glycosyl transferase family 9</fullName>
    </submittedName>
</protein>
<sequence>MFNFEQVKQGHFHILISRTDAIGDVVLTLPVCGYLKSRFPEVTISFLGRTYTAPVINACTAVDYFINYDELSALSKTEQIEALQIKNFDAVIHIFPNKHVAHLTKAAGIKWRIGTTNRFFHWFTCNKLVKLSRKNSDLHEAQLNMALLKPFGIPILPLKDVHKFYAFEPDANIPFSIAHVLKKDKFNLIIHPKSHGSGAEWPLDKYSELFKLLSPAINIIITGSEKERALLQYWITEQPIGINDLTGKLNLTELLTLIKLSDGLVAAGTGPLHVAAATGINTLGLFPRTRPIHPGRWAPIGARAQYLESNNGTLNNIHPASAAAIINNWIK</sequence>
<keyword evidence="1" id="KW-0328">Glycosyltransferase</keyword>
<dbReference type="Pfam" id="PF01075">
    <property type="entry name" value="Glyco_transf_9"/>
    <property type="match status" value="1"/>
</dbReference>
<comment type="caution">
    <text evidence="3">The sequence shown here is derived from an EMBL/GenBank/DDBJ whole genome shotgun (WGS) entry which is preliminary data.</text>
</comment>
<keyword evidence="2 3" id="KW-0808">Transferase</keyword>
<reference evidence="3 4" key="1">
    <citation type="submission" date="2018-05" db="EMBL/GenBank/DDBJ databases">
        <title>Mucilaginibacter hurinus sp. nov., isolated from briquette warehouse soil.</title>
        <authorList>
            <person name="Choi L."/>
        </authorList>
    </citation>
    <scope>NUCLEOTIDE SEQUENCE [LARGE SCALE GENOMIC DNA]</scope>
    <source>
        <strain evidence="3 4">ZR32</strain>
    </source>
</reference>
<dbReference type="GO" id="GO:0009244">
    <property type="term" value="P:lipopolysaccharide core region biosynthetic process"/>
    <property type="evidence" value="ECO:0007669"/>
    <property type="project" value="TreeGrafter"/>
</dbReference>
<dbReference type="OrthoDB" id="9797795at2"/>